<keyword evidence="7" id="KW-1185">Reference proteome</keyword>
<keyword evidence="4" id="KW-0904">Protein phosphatase</keyword>
<evidence type="ECO:0000256" key="2">
    <source>
        <dbReference type="ARBA" id="ARBA00013064"/>
    </source>
</evidence>
<evidence type="ECO:0000313" key="7">
    <source>
        <dbReference type="Proteomes" id="UP000183028"/>
    </source>
</evidence>
<dbReference type="Pfam" id="PF19567">
    <property type="entry name" value="CpsB_CapC"/>
    <property type="match status" value="1"/>
</dbReference>
<dbReference type="Gene3D" id="3.20.20.140">
    <property type="entry name" value="Metal-dependent hydrolases"/>
    <property type="match status" value="1"/>
</dbReference>
<dbReference type="RefSeq" id="WP_074732471.1">
    <property type="nucleotide sequence ID" value="NZ_FNYK01000048.1"/>
</dbReference>
<dbReference type="EMBL" id="FNYK01000048">
    <property type="protein sequence ID" value="SEJ04177.1"/>
    <property type="molecule type" value="Genomic_DNA"/>
</dbReference>
<dbReference type="EC" id="3.1.3.48" evidence="2"/>
<dbReference type="SUPFAM" id="SSF89550">
    <property type="entry name" value="PHP domain-like"/>
    <property type="match status" value="1"/>
</dbReference>
<comment type="similarity">
    <text evidence="1">Belongs to the metallo-dependent hydrolases superfamily. CpsB/CapC family.</text>
</comment>
<evidence type="ECO:0000256" key="4">
    <source>
        <dbReference type="ARBA" id="ARBA00022912"/>
    </source>
</evidence>
<dbReference type="PIRSF" id="PIRSF016557">
    <property type="entry name" value="Caps_synth_CpsB"/>
    <property type="match status" value="1"/>
</dbReference>
<dbReference type="AlphaFoldDB" id="A0A1H6VQV7"/>
<organism evidence="6 7">
    <name type="scientific">Sharpea azabuensis</name>
    <dbReference type="NCBI Taxonomy" id="322505"/>
    <lineage>
        <taxon>Bacteria</taxon>
        <taxon>Bacillati</taxon>
        <taxon>Bacillota</taxon>
        <taxon>Erysipelotrichia</taxon>
        <taxon>Erysipelotrichales</taxon>
        <taxon>Coprobacillaceae</taxon>
        <taxon>Sharpea</taxon>
    </lineage>
</organism>
<dbReference type="GO" id="GO:0004725">
    <property type="term" value="F:protein tyrosine phosphatase activity"/>
    <property type="evidence" value="ECO:0007669"/>
    <property type="project" value="UniProtKB-EC"/>
</dbReference>
<keyword evidence="3" id="KW-0378">Hydrolase</keyword>
<protein>
    <recommendedName>
        <fullName evidence="2">protein-tyrosine-phosphatase</fullName>
        <ecNumber evidence="2">3.1.3.48</ecNumber>
    </recommendedName>
</protein>
<reference evidence="7" key="1">
    <citation type="submission" date="2016-10" db="EMBL/GenBank/DDBJ databases">
        <authorList>
            <person name="Varghese N."/>
        </authorList>
    </citation>
    <scope>NUCLEOTIDE SEQUENCE [LARGE SCALE GENOMIC DNA]</scope>
    <source>
        <strain evidence="7">DSM 20406</strain>
    </source>
</reference>
<evidence type="ECO:0000256" key="5">
    <source>
        <dbReference type="ARBA" id="ARBA00051722"/>
    </source>
</evidence>
<dbReference type="InterPro" id="IPR016195">
    <property type="entry name" value="Pol/histidinol_Pase-like"/>
</dbReference>
<dbReference type="OrthoDB" id="9788539at2"/>
<evidence type="ECO:0000256" key="3">
    <source>
        <dbReference type="ARBA" id="ARBA00022801"/>
    </source>
</evidence>
<dbReference type="InterPro" id="IPR016667">
    <property type="entry name" value="Caps_polysacc_synth_CpsB/CapC"/>
</dbReference>
<dbReference type="STRING" id="322505.SAMN04487836_10667"/>
<dbReference type="PANTHER" id="PTHR39181">
    <property type="entry name" value="TYROSINE-PROTEIN PHOSPHATASE YWQE"/>
    <property type="match status" value="1"/>
</dbReference>
<dbReference type="PANTHER" id="PTHR39181:SF1">
    <property type="entry name" value="TYROSINE-PROTEIN PHOSPHATASE YWQE"/>
    <property type="match status" value="1"/>
</dbReference>
<evidence type="ECO:0000256" key="1">
    <source>
        <dbReference type="ARBA" id="ARBA00005750"/>
    </source>
</evidence>
<dbReference type="GO" id="GO:0030145">
    <property type="term" value="F:manganese ion binding"/>
    <property type="evidence" value="ECO:0007669"/>
    <property type="project" value="InterPro"/>
</dbReference>
<accession>A0A1H6VQV7</accession>
<proteinExistence type="inferred from homology"/>
<evidence type="ECO:0000313" key="6">
    <source>
        <dbReference type="EMBL" id="SEJ04177.1"/>
    </source>
</evidence>
<sequence>MIDIHSHVLPLVDDGSSSIEMSLKMLQQAYQDGTDAIVLTPHLAYPYRFINPKEKIESLFKDFQRIVDDEHIPIKMYLGCEFLFTKDDFENHFHEIRTLNNSQYMLMEFYFDCDGEEILEAISHVKERGYIPIIAHPERYEAIQIDEDVAFKAKEMGAYLQMNKASILGRHGTRAQECIYRMLENHLISFVGSDAHNVTTRNTFMYKSYQEVSYYFGSDYANAIFKNNAKNILGIEG</sequence>
<gene>
    <name evidence="6" type="ORF">SAMN04487834_10483</name>
</gene>
<name>A0A1H6VQV7_9FIRM</name>
<dbReference type="Proteomes" id="UP000183028">
    <property type="component" value="Unassembled WGS sequence"/>
</dbReference>
<comment type="catalytic activity">
    <reaction evidence="5">
        <text>O-phospho-L-tyrosyl-[protein] + H2O = L-tyrosyl-[protein] + phosphate</text>
        <dbReference type="Rhea" id="RHEA:10684"/>
        <dbReference type="Rhea" id="RHEA-COMP:10136"/>
        <dbReference type="Rhea" id="RHEA-COMP:20101"/>
        <dbReference type="ChEBI" id="CHEBI:15377"/>
        <dbReference type="ChEBI" id="CHEBI:43474"/>
        <dbReference type="ChEBI" id="CHEBI:46858"/>
        <dbReference type="ChEBI" id="CHEBI:61978"/>
        <dbReference type="EC" id="3.1.3.48"/>
    </reaction>
</comment>